<dbReference type="AlphaFoldDB" id="A0A8J3QMC8"/>
<dbReference type="InterPro" id="IPR029063">
    <property type="entry name" value="SAM-dependent_MTases_sf"/>
</dbReference>
<name>A0A8J3QMC8_9ACTN</name>
<proteinExistence type="predicted"/>
<evidence type="ECO:0000313" key="2">
    <source>
        <dbReference type="Proteomes" id="UP000612899"/>
    </source>
</evidence>
<sequence length="238" mass="26540">MGGQVLGDSELQNLVLEDLSDAVNYQRWLADLVRPYLGDDPLEIGSGIGYYAALWLDDVSHFTVTEGDESRLLALKNRFAGEPKVTVRELLLPTEMKAAHSSIVALNVWEHIDDQVGALRSAQDLLAPGGKVVLVVPAFEFAMSRFDREIGHVRRYTTASMRAALTEAGLEIDELRYVNPVGLLSWVVMCRWLRQRPKNGPLLRAYDRFVVPTLRRAEQGRRPAFGQSVFAVAHKPAS</sequence>
<keyword evidence="2" id="KW-1185">Reference proteome</keyword>
<gene>
    <name evidence="1" type="ORF">Rhe02_97430</name>
</gene>
<evidence type="ECO:0000313" key="1">
    <source>
        <dbReference type="EMBL" id="GIH11676.1"/>
    </source>
</evidence>
<organism evidence="1 2">
    <name type="scientific">Rhizocola hellebori</name>
    <dbReference type="NCBI Taxonomy" id="1392758"/>
    <lineage>
        <taxon>Bacteria</taxon>
        <taxon>Bacillati</taxon>
        <taxon>Actinomycetota</taxon>
        <taxon>Actinomycetes</taxon>
        <taxon>Micromonosporales</taxon>
        <taxon>Micromonosporaceae</taxon>
        <taxon>Rhizocola</taxon>
    </lineage>
</organism>
<dbReference type="Pfam" id="PF13489">
    <property type="entry name" value="Methyltransf_23"/>
    <property type="match status" value="1"/>
</dbReference>
<accession>A0A8J3QMC8</accession>
<comment type="caution">
    <text evidence="1">The sequence shown here is derived from an EMBL/GenBank/DDBJ whole genome shotgun (WGS) entry which is preliminary data.</text>
</comment>
<dbReference type="RefSeq" id="WP_203915402.1">
    <property type="nucleotide sequence ID" value="NZ_BONY01000154.1"/>
</dbReference>
<dbReference type="Gene3D" id="3.40.50.150">
    <property type="entry name" value="Vaccinia Virus protein VP39"/>
    <property type="match status" value="1"/>
</dbReference>
<evidence type="ECO:0008006" key="3">
    <source>
        <dbReference type="Google" id="ProtNLM"/>
    </source>
</evidence>
<reference evidence="1" key="1">
    <citation type="submission" date="2021-01" db="EMBL/GenBank/DDBJ databases">
        <title>Whole genome shotgun sequence of Rhizocola hellebori NBRC 109834.</title>
        <authorList>
            <person name="Komaki H."/>
            <person name="Tamura T."/>
        </authorList>
    </citation>
    <scope>NUCLEOTIDE SEQUENCE</scope>
    <source>
        <strain evidence="1">NBRC 109834</strain>
    </source>
</reference>
<dbReference type="SUPFAM" id="SSF53335">
    <property type="entry name" value="S-adenosyl-L-methionine-dependent methyltransferases"/>
    <property type="match status" value="1"/>
</dbReference>
<dbReference type="EMBL" id="BONY01000154">
    <property type="protein sequence ID" value="GIH11676.1"/>
    <property type="molecule type" value="Genomic_DNA"/>
</dbReference>
<protein>
    <recommendedName>
        <fullName evidence="3">Class I SAM-dependent methyltransferase</fullName>
    </recommendedName>
</protein>
<dbReference type="Proteomes" id="UP000612899">
    <property type="component" value="Unassembled WGS sequence"/>
</dbReference>